<feature type="signal peptide" evidence="5">
    <location>
        <begin position="1"/>
        <end position="21"/>
    </location>
</feature>
<evidence type="ECO:0000313" key="7">
    <source>
        <dbReference type="Proteomes" id="UP001324427"/>
    </source>
</evidence>
<keyword evidence="4" id="KW-0326">Glycosidase</keyword>
<dbReference type="SUPFAM" id="SSF75005">
    <property type="entry name" value="Arabinanase/levansucrase/invertase"/>
    <property type="match status" value="1"/>
</dbReference>
<dbReference type="GO" id="GO:0005975">
    <property type="term" value="P:carbohydrate metabolic process"/>
    <property type="evidence" value="ECO:0007669"/>
    <property type="project" value="InterPro"/>
</dbReference>
<dbReference type="Pfam" id="PF04616">
    <property type="entry name" value="Glyco_hydro_43"/>
    <property type="match status" value="1"/>
</dbReference>
<dbReference type="EMBL" id="JAVFHQ010000006">
    <property type="protein sequence ID" value="KAK4548937.1"/>
    <property type="molecule type" value="Genomic_DNA"/>
</dbReference>
<evidence type="ECO:0000256" key="5">
    <source>
        <dbReference type="SAM" id="SignalP"/>
    </source>
</evidence>
<evidence type="ECO:0000256" key="4">
    <source>
        <dbReference type="ARBA" id="ARBA00023295"/>
    </source>
</evidence>
<dbReference type="CDD" id="cd18820">
    <property type="entry name" value="GH43_LbAraf43-like"/>
    <property type="match status" value="1"/>
</dbReference>
<dbReference type="Gene3D" id="2.115.10.20">
    <property type="entry name" value="Glycosyl hydrolase domain, family 43"/>
    <property type="match status" value="1"/>
</dbReference>
<dbReference type="PANTHER" id="PTHR43817">
    <property type="entry name" value="GLYCOSYL HYDROLASE"/>
    <property type="match status" value="1"/>
</dbReference>
<reference evidence="6 7" key="1">
    <citation type="submission" date="2021-11" db="EMBL/GenBank/DDBJ databases">
        <title>Black yeast isolated from Biological Soil Crust.</title>
        <authorList>
            <person name="Kurbessoian T."/>
        </authorList>
    </citation>
    <scope>NUCLEOTIDE SEQUENCE [LARGE SCALE GENOMIC DNA]</scope>
    <source>
        <strain evidence="6 7">CCFEE 5522</strain>
    </source>
</reference>
<keyword evidence="7" id="KW-1185">Reference proteome</keyword>
<dbReference type="AlphaFoldDB" id="A0AAV9JTJ0"/>
<dbReference type="InterPro" id="IPR006710">
    <property type="entry name" value="Glyco_hydro_43"/>
</dbReference>
<comment type="similarity">
    <text evidence="1">Belongs to the glycosyl hydrolase 43 family.</text>
</comment>
<evidence type="ECO:0000313" key="6">
    <source>
        <dbReference type="EMBL" id="KAK4548937.1"/>
    </source>
</evidence>
<proteinExistence type="inferred from homology"/>
<name>A0AAV9JTJ0_9PEZI</name>
<comment type="caution">
    <text evidence="6">The sequence shown here is derived from an EMBL/GenBank/DDBJ whole genome shotgun (WGS) entry which is preliminary data.</text>
</comment>
<organism evidence="6 7">
    <name type="scientific">Oleoguttula mirabilis</name>
    <dbReference type="NCBI Taxonomy" id="1507867"/>
    <lineage>
        <taxon>Eukaryota</taxon>
        <taxon>Fungi</taxon>
        <taxon>Dikarya</taxon>
        <taxon>Ascomycota</taxon>
        <taxon>Pezizomycotina</taxon>
        <taxon>Dothideomycetes</taxon>
        <taxon>Dothideomycetidae</taxon>
        <taxon>Mycosphaerellales</taxon>
        <taxon>Teratosphaeriaceae</taxon>
        <taxon>Oleoguttula</taxon>
    </lineage>
</organism>
<evidence type="ECO:0000256" key="3">
    <source>
        <dbReference type="ARBA" id="ARBA00022801"/>
    </source>
</evidence>
<evidence type="ECO:0000256" key="2">
    <source>
        <dbReference type="ARBA" id="ARBA00022729"/>
    </source>
</evidence>
<evidence type="ECO:0000256" key="1">
    <source>
        <dbReference type="ARBA" id="ARBA00009865"/>
    </source>
</evidence>
<dbReference type="InterPro" id="IPR023296">
    <property type="entry name" value="Glyco_hydro_beta-prop_sf"/>
</dbReference>
<feature type="chain" id="PRO_5043575159" description="Glycoside hydrolase family 43 protein" evidence="5">
    <location>
        <begin position="22"/>
        <end position="617"/>
    </location>
</feature>
<accession>A0AAV9JTJ0</accession>
<sequence>MAMLGLFALLVSFLGLCPVSAQSNISDTYTNPILPSGADPWVTRYDGYYYMTYTTNDNVTILRSSVLTDWTTADVKLAFDPPVGFNYSTDLWAPELHNIAGKWYIIFTADPNFDSPPPETDMLCDYNCPAVNHRMYVLEGSTSDPWTSNYTMKAQLNTFDQFAIDGTYFQHETGLYHVYSCWFSAYESWPSNLCITKMTDPWTVQSNVTERQILSVPNNPWERTPYGRMQNVRLSSNEGPEQLTNPKTGQQFIIYSAARSDNRNYCLGQLELVGEDPMNNQDWRKNNEGGVFYQNALTNAYGVGHASFTTSPDGSEDWIVYHGMEDPYTGWSARNVRTQKFTWNDDGTPRFPRPGYGPYAVPSGQNASMAINTSILRVNKQIRGEAMAILFDLNTFVLTHEDVCTLGPFQSTALVTNPVHQTPSSVISRIRLEAKSVKISNTVGERCWIDYEPRIVPFANSFTKTHFPRLERLVIDAEFLKADCLCYGVLDRLAWYNTTITWSQVGRFELATGQPFAVCFEVDWLVTAWECLSSLPSDHWFFTDQIGGVCPPELQSVTTARIQAVLAGFKDWLEECKDRVGAPGVPVMSADDKRRWTLVLLKAALARELYNFMETIF</sequence>
<protein>
    <recommendedName>
        <fullName evidence="8">Glycoside hydrolase family 43 protein</fullName>
    </recommendedName>
</protein>
<dbReference type="PANTHER" id="PTHR43817:SF1">
    <property type="entry name" value="HYDROLASE, FAMILY 43, PUTATIVE (AFU_ORTHOLOGUE AFUA_3G01660)-RELATED"/>
    <property type="match status" value="1"/>
</dbReference>
<gene>
    <name evidence="6" type="ORF">LTR36_008710</name>
</gene>
<dbReference type="GO" id="GO:0004553">
    <property type="term" value="F:hydrolase activity, hydrolyzing O-glycosyl compounds"/>
    <property type="evidence" value="ECO:0007669"/>
    <property type="project" value="InterPro"/>
</dbReference>
<keyword evidence="3" id="KW-0378">Hydrolase</keyword>
<keyword evidence="2 5" id="KW-0732">Signal</keyword>
<dbReference type="Proteomes" id="UP001324427">
    <property type="component" value="Unassembled WGS sequence"/>
</dbReference>
<evidence type="ECO:0008006" key="8">
    <source>
        <dbReference type="Google" id="ProtNLM"/>
    </source>
</evidence>